<accession>A0AA38WS32</accession>
<reference evidence="1" key="1">
    <citation type="submission" date="2023-03" db="EMBL/GenBank/DDBJ databases">
        <title>Chromosome-scale reference genome and RAD-based genetic map of yellow starthistle (Centaurea solstitialis) reveal putative structural variation and QTLs associated with invader traits.</title>
        <authorList>
            <person name="Reatini B."/>
            <person name="Cang F.A."/>
            <person name="Jiang Q."/>
            <person name="Mckibben M.T.W."/>
            <person name="Barker M.S."/>
            <person name="Rieseberg L.H."/>
            <person name="Dlugosch K.M."/>
        </authorList>
    </citation>
    <scope>NUCLEOTIDE SEQUENCE</scope>
    <source>
        <strain evidence="1">CAN-66</strain>
        <tissue evidence="1">Leaf</tissue>
    </source>
</reference>
<organism evidence="1 2">
    <name type="scientific">Centaurea solstitialis</name>
    <name type="common">yellow star-thistle</name>
    <dbReference type="NCBI Taxonomy" id="347529"/>
    <lineage>
        <taxon>Eukaryota</taxon>
        <taxon>Viridiplantae</taxon>
        <taxon>Streptophyta</taxon>
        <taxon>Embryophyta</taxon>
        <taxon>Tracheophyta</taxon>
        <taxon>Spermatophyta</taxon>
        <taxon>Magnoliopsida</taxon>
        <taxon>eudicotyledons</taxon>
        <taxon>Gunneridae</taxon>
        <taxon>Pentapetalae</taxon>
        <taxon>asterids</taxon>
        <taxon>campanulids</taxon>
        <taxon>Asterales</taxon>
        <taxon>Asteraceae</taxon>
        <taxon>Carduoideae</taxon>
        <taxon>Cardueae</taxon>
        <taxon>Centaureinae</taxon>
        <taxon>Centaurea</taxon>
    </lineage>
</organism>
<name>A0AA38WS32_9ASTR</name>
<evidence type="ECO:0000313" key="1">
    <source>
        <dbReference type="EMBL" id="KAJ9564440.1"/>
    </source>
</evidence>
<evidence type="ECO:0000313" key="2">
    <source>
        <dbReference type="Proteomes" id="UP001172457"/>
    </source>
</evidence>
<protein>
    <submittedName>
        <fullName evidence="1">Uncharacterized protein</fullName>
    </submittedName>
</protein>
<comment type="caution">
    <text evidence="1">The sequence shown here is derived from an EMBL/GenBank/DDBJ whole genome shotgun (WGS) entry which is preliminary data.</text>
</comment>
<proteinExistence type="predicted"/>
<dbReference type="Proteomes" id="UP001172457">
    <property type="component" value="Chromosome 1"/>
</dbReference>
<gene>
    <name evidence="1" type="ORF">OSB04_000406</name>
</gene>
<dbReference type="EMBL" id="JARYMX010000001">
    <property type="protein sequence ID" value="KAJ9564440.1"/>
    <property type="molecule type" value="Genomic_DNA"/>
</dbReference>
<dbReference type="AlphaFoldDB" id="A0AA38WS32"/>
<keyword evidence="2" id="KW-1185">Reference proteome</keyword>
<sequence>MAVRGYGSRWRWVTMSGGGSGWWWRSTPINADQSSKQLANEKLKKLKFLDGYASNVLNGVRRGVAARSSLKPYELRRGHDVFQGVT</sequence>